<dbReference type="EMBL" id="CCSD01000056">
    <property type="protein sequence ID" value="CDZ89006.1"/>
    <property type="molecule type" value="Genomic_DNA"/>
</dbReference>
<evidence type="ECO:0000313" key="1">
    <source>
        <dbReference type="EMBL" id="CDZ89006.1"/>
    </source>
</evidence>
<protein>
    <submittedName>
        <fullName evidence="1">Uncharacterized protein</fullName>
    </submittedName>
</protein>
<reference evidence="1 2" key="1">
    <citation type="journal article" date="2014" name="Genome Announc.">
        <title>Draft Genome Sequence of Propane- and Butane-Oxidizing Actinobacterium Rhodococcus ruber IEGM 231.</title>
        <authorList>
            <person name="Ivshina I.B."/>
            <person name="Kuyukina M.S."/>
            <person name="Krivoruchko A.V."/>
            <person name="Barbe V."/>
            <person name="Fischer C."/>
        </authorList>
    </citation>
    <scope>NUCLEOTIDE SEQUENCE [LARGE SCALE GENOMIC DNA]</scope>
</reference>
<dbReference type="AlphaFoldDB" id="A0A098BMR3"/>
<name>A0A098BMR3_9NOCA</name>
<evidence type="ECO:0000313" key="2">
    <source>
        <dbReference type="Proteomes" id="UP000042997"/>
    </source>
</evidence>
<accession>A0A098BMR3</accession>
<dbReference type="Proteomes" id="UP000042997">
    <property type="component" value="Unassembled WGS sequence"/>
</dbReference>
<proteinExistence type="predicted"/>
<sequence>MISKIRSVHVPLGDDRERQVTMPLQLRQNRTGSMDVKRRGTMLLDALVPNLVNMVQIARVGGSVRVRAAPRQIAVSAGSLVQFVDVGFEQIEPPIGKLVRVFAVADLSERGPVDLRRCD</sequence>
<gene>
    <name evidence="1" type="ORF">RHRU231_450173</name>
</gene>
<organism evidence="1 2">
    <name type="scientific">Rhodococcus ruber</name>
    <dbReference type="NCBI Taxonomy" id="1830"/>
    <lineage>
        <taxon>Bacteria</taxon>
        <taxon>Bacillati</taxon>
        <taxon>Actinomycetota</taxon>
        <taxon>Actinomycetes</taxon>
        <taxon>Mycobacteriales</taxon>
        <taxon>Nocardiaceae</taxon>
        <taxon>Rhodococcus</taxon>
    </lineage>
</organism>